<dbReference type="InterPro" id="IPR007863">
    <property type="entry name" value="Peptidase_M16_C"/>
</dbReference>
<dbReference type="EMBL" id="FOIQ01000002">
    <property type="protein sequence ID" value="SEW00251.1"/>
    <property type="molecule type" value="Genomic_DNA"/>
</dbReference>
<evidence type="ECO:0000256" key="1">
    <source>
        <dbReference type="ARBA" id="ARBA00007261"/>
    </source>
</evidence>
<protein>
    <submittedName>
        <fullName evidence="4">Predicted Zn-dependent peptidase</fullName>
    </submittedName>
</protein>
<dbReference type="InterPro" id="IPR050361">
    <property type="entry name" value="MPP/UQCRC_Complex"/>
</dbReference>
<gene>
    <name evidence="4" type="ORF">SAMN04487850_1213</name>
</gene>
<dbReference type="Pfam" id="PF00675">
    <property type="entry name" value="Peptidase_M16"/>
    <property type="match status" value="1"/>
</dbReference>
<feature type="domain" description="Peptidase M16 N-terminal" evidence="2">
    <location>
        <begin position="82"/>
        <end position="200"/>
    </location>
</feature>
<accession>A0A1I0NG67</accession>
<evidence type="ECO:0000313" key="5">
    <source>
        <dbReference type="Proteomes" id="UP000199373"/>
    </source>
</evidence>
<dbReference type="InterPro" id="IPR011249">
    <property type="entry name" value="Metalloenz_LuxS/M16"/>
</dbReference>
<evidence type="ECO:0000259" key="2">
    <source>
        <dbReference type="Pfam" id="PF00675"/>
    </source>
</evidence>
<dbReference type="AlphaFoldDB" id="A0A1I0NG67"/>
<evidence type="ECO:0000259" key="3">
    <source>
        <dbReference type="Pfam" id="PF05193"/>
    </source>
</evidence>
<dbReference type="Gene3D" id="3.30.830.10">
    <property type="entry name" value="Metalloenzyme, LuxS/M16 peptidase-like"/>
    <property type="match status" value="2"/>
</dbReference>
<dbReference type="GO" id="GO:0046872">
    <property type="term" value="F:metal ion binding"/>
    <property type="evidence" value="ECO:0007669"/>
    <property type="project" value="InterPro"/>
</dbReference>
<organism evidence="4 5">
    <name type="scientific">Prevotella aff. ruminicola Tc2-24</name>
    <dbReference type="NCBI Taxonomy" id="81582"/>
    <lineage>
        <taxon>Bacteria</taxon>
        <taxon>Pseudomonadati</taxon>
        <taxon>Bacteroidota</taxon>
        <taxon>Bacteroidia</taxon>
        <taxon>Bacteroidales</taxon>
        <taxon>Prevotellaceae</taxon>
        <taxon>Prevotella</taxon>
    </lineage>
</organism>
<dbReference type="Pfam" id="PF05193">
    <property type="entry name" value="Peptidase_M16_C"/>
    <property type="match status" value="1"/>
</dbReference>
<keyword evidence="5" id="KW-1185">Reference proteome</keyword>
<dbReference type="PANTHER" id="PTHR11851">
    <property type="entry name" value="METALLOPROTEASE"/>
    <property type="match status" value="1"/>
</dbReference>
<proteinExistence type="inferred from homology"/>
<dbReference type="SUPFAM" id="SSF63411">
    <property type="entry name" value="LuxS/MPP-like metallohydrolase"/>
    <property type="match status" value="2"/>
</dbReference>
<comment type="similarity">
    <text evidence="1">Belongs to the peptidase M16 family.</text>
</comment>
<dbReference type="Proteomes" id="UP000199373">
    <property type="component" value="Unassembled WGS sequence"/>
</dbReference>
<feature type="domain" description="Peptidase M16 C-terminal" evidence="3">
    <location>
        <begin position="211"/>
        <end position="386"/>
    </location>
</feature>
<dbReference type="InterPro" id="IPR011765">
    <property type="entry name" value="Pept_M16_N"/>
</dbReference>
<reference evidence="4 5" key="1">
    <citation type="submission" date="2016-10" db="EMBL/GenBank/DDBJ databases">
        <authorList>
            <person name="de Groot N.N."/>
        </authorList>
    </citation>
    <scope>NUCLEOTIDE SEQUENCE [LARGE SCALE GENOMIC DNA]</scope>
    <source>
        <strain evidence="4 5">TC2-24</strain>
    </source>
</reference>
<dbReference type="PANTHER" id="PTHR11851:SF49">
    <property type="entry name" value="MITOCHONDRIAL-PROCESSING PEPTIDASE SUBUNIT ALPHA"/>
    <property type="match status" value="1"/>
</dbReference>
<evidence type="ECO:0000313" key="4">
    <source>
        <dbReference type="EMBL" id="SEW00251.1"/>
    </source>
</evidence>
<sequence>MQKYKINMKFTIGDTAFLQKSKMNYILFCTFANSMMKYNTHTLKNGLRIIHLPSASQVVYCGYGIAAGTRDERMNSQAGPLSEEGLAHFCEHMTFKGTAQRNALQIINALEGVGGELNAFTNKEDTVFYAAISKEHFTQAVDVLTDIVFHSQYPQHEIDKEVEVICDEIESYNDTPAELIYDEFENLLFEGHPLGHNILGNAEQLRTYKTEDFLHFVRCHYRPDNAVFFVYGDISFARLVKKLENLEFSKAIKMANQHCCSIGIGRSVDGQSIILDKGTHQAHVMLGTRSYAFDDPRRMTLYLLNNILGGPGMNARLNLSLRERHGLVYTVESIMTSYSDTGIWSVYFGCDHADIRRCLRLVRHELDRMMIRPLSERQLSAAKRQLKGQIAIACDNREQFALDFGKSYLHLGQERDLDRLFQRIDAIKAEDIQQVARKLFVPERLTTLIFR</sequence>
<name>A0A1I0NG67_9BACT</name>